<keyword evidence="2" id="KW-0812">Transmembrane</keyword>
<gene>
    <name evidence="4" type="ORF">SODALDRAFT_398644</name>
</gene>
<evidence type="ECO:0000256" key="1">
    <source>
        <dbReference type="SAM" id="MobiDB-lite"/>
    </source>
</evidence>
<dbReference type="Proteomes" id="UP000272025">
    <property type="component" value="Unassembled WGS sequence"/>
</dbReference>
<evidence type="ECO:0000256" key="2">
    <source>
        <dbReference type="SAM" id="Phobius"/>
    </source>
</evidence>
<organism evidence="4 5">
    <name type="scientific">Sodiomyces alkalinus (strain CBS 110278 / VKM F-3762 / F11)</name>
    <name type="common">Alkaliphilic filamentous fungus</name>
    <dbReference type="NCBI Taxonomy" id="1314773"/>
    <lineage>
        <taxon>Eukaryota</taxon>
        <taxon>Fungi</taxon>
        <taxon>Dikarya</taxon>
        <taxon>Ascomycota</taxon>
        <taxon>Pezizomycotina</taxon>
        <taxon>Sordariomycetes</taxon>
        <taxon>Hypocreomycetidae</taxon>
        <taxon>Glomerellales</taxon>
        <taxon>Plectosphaerellaceae</taxon>
        <taxon>Sodiomyces</taxon>
    </lineage>
</organism>
<feature type="region of interest" description="Disordered" evidence="1">
    <location>
        <begin position="513"/>
        <end position="545"/>
    </location>
</feature>
<dbReference type="GeneID" id="39583786"/>
<feature type="compositionally biased region" description="Pro residues" evidence="1">
    <location>
        <begin position="314"/>
        <end position="324"/>
    </location>
</feature>
<feature type="region of interest" description="Disordered" evidence="1">
    <location>
        <begin position="357"/>
        <end position="398"/>
    </location>
</feature>
<feature type="region of interest" description="Disordered" evidence="1">
    <location>
        <begin position="309"/>
        <end position="340"/>
    </location>
</feature>
<feature type="signal peptide" evidence="3">
    <location>
        <begin position="1"/>
        <end position="20"/>
    </location>
</feature>
<feature type="compositionally biased region" description="Low complexity" evidence="1">
    <location>
        <begin position="513"/>
        <end position="524"/>
    </location>
</feature>
<feature type="compositionally biased region" description="Pro residues" evidence="1">
    <location>
        <begin position="535"/>
        <end position="545"/>
    </location>
</feature>
<evidence type="ECO:0000256" key="3">
    <source>
        <dbReference type="SAM" id="SignalP"/>
    </source>
</evidence>
<sequence length="545" mass="58814">MATVSSILFLTTVLAASASALQVTPNSPCASVCLDSKDLDSSDPDSSNTFSSDIACDDAEIRSTARGRKFQKCMTCLERSDFGDDQENDQTWFLYNMRFSFNYCVFGFPDGTGMESNPCLTSTACGGLQNALTEDELDPLKSSPSKHSYCDADDGAMLSETYGRCLDCFRIGNDRRYLTNFLIALETGCQQRPGPGQLVSLNDTVFSTTHVQAVDPFGSDSDSDDNAPLAVPAIVGIVAGAVVVVLLAVIGGYIRYRKRKSWLKEGPIERRLRRHSSLSFRCQTHLTPKTPNFPIDQEEVAKALENEKPWAHPAEPPNSHPPASPEMGSWHPASSPMIPSASQIPYQEQQYHPSLSVATSHLPGSPPKVHSPRQKHSPADDYHKTPTSTTSAFSTTPLLLPPLQPYVPADYAAPNSAVTPSPRTNPAIPSQPLPTFSPCSTSPVPSQGGNWPLPDDVQDYSPVVVVVEQQQQQQRQQGRVIDVLLGVEAAPVPVAAPSQQRRGLGLGLAVAVSSSSSSSLRGGSPIESRTLQTSFPPPPRAGWRR</sequence>
<feature type="transmembrane region" description="Helical" evidence="2">
    <location>
        <begin position="229"/>
        <end position="254"/>
    </location>
</feature>
<accession>A0A3N2PXE1</accession>
<protein>
    <recommendedName>
        <fullName evidence="6">LPXTG-domain-containing protein</fullName>
    </recommendedName>
</protein>
<keyword evidence="5" id="KW-1185">Reference proteome</keyword>
<dbReference type="AlphaFoldDB" id="A0A3N2PXE1"/>
<dbReference type="EMBL" id="ML119054">
    <property type="protein sequence ID" value="ROT39203.1"/>
    <property type="molecule type" value="Genomic_DNA"/>
</dbReference>
<reference evidence="4 5" key="1">
    <citation type="journal article" date="2018" name="Mol. Ecol.">
        <title>The obligate alkalophilic soda-lake fungus Sodiomyces alkalinus has shifted to a protein diet.</title>
        <authorList>
            <person name="Grum-Grzhimaylo A.A."/>
            <person name="Falkoski D.L."/>
            <person name="van den Heuvel J."/>
            <person name="Valero-Jimenez C.A."/>
            <person name="Min B."/>
            <person name="Choi I.G."/>
            <person name="Lipzen A."/>
            <person name="Daum C.G."/>
            <person name="Aanen D.K."/>
            <person name="Tsang A."/>
            <person name="Henrissat B."/>
            <person name="Bilanenko E.N."/>
            <person name="de Vries R.P."/>
            <person name="van Kan J.A.L."/>
            <person name="Grigoriev I.V."/>
            <person name="Debets A.J.M."/>
        </authorList>
    </citation>
    <scope>NUCLEOTIDE SEQUENCE [LARGE SCALE GENOMIC DNA]</scope>
    <source>
        <strain evidence="4 5">F11</strain>
    </source>
</reference>
<keyword evidence="2" id="KW-1133">Transmembrane helix</keyword>
<evidence type="ECO:0008006" key="6">
    <source>
        <dbReference type="Google" id="ProtNLM"/>
    </source>
</evidence>
<feature type="compositionally biased region" description="Low complexity" evidence="1">
    <location>
        <begin position="385"/>
        <end position="398"/>
    </location>
</feature>
<feature type="chain" id="PRO_5018200960" description="LPXTG-domain-containing protein" evidence="3">
    <location>
        <begin position="21"/>
        <end position="545"/>
    </location>
</feature>
<dbReference type="RefSeq" id="XP_028467009.1">
    <property type="nucleotide sequence ID" value="XM_028615309.1"/>
</dbReference>
<proteinExistence type="predicted"/>
<keyword evidence="2" id="KW-0472">Membrane</keyword>
<evidence type="ECO:0000313" key="4">
    <source>
        <dbReference type="EMBL" id="ROT39203.1"/>
    </source>
</evidence>
<evidence type="ECO:0000313" key="5">
    <source>
        <dbReference type="Proteomes" id="UP000272025"/>
    </source>
</evidence>
<dbReference type="OrthoDB" id="5426678at2759"/>
<name>A0A3N2PXE1_SODAK</name>
<keyword evidence="3" id="KW-0732">Signal</keyword>